<evidence type="ECO:0000256" key="2">
    <source>
        <dbReference type="ARBA" id="ARBA00023015"/>
    </source>
</evidence>
<organism evidence="5 6">
    <name type="scientific">Solicola gregarius</name>
    <dbReference type="NCBI Taxonomy" id="2908642"/>
    <lineage>
        <taxon>Bacteria</taxon>
        <taxon>Bacillati</taxon>
        <taxon>Actinomycetota</taxon>
        <taxon>Actinomycetes</taxon>
        <taxon>Propionibacteriales</taxon>
        <taxon>Nocardioidaceae</taxon>
        <taxon>Solicola</taxon>
    </lineage>
</organism>
<dbReference type="InterPro" id="IPR005650">
    <property type="entry name" value="BlaI_family"/>
</dbReference>
<dbReference type="KEGG" id="sgrg:L0C25_00920"/>
<protein>
    <submittedName>
        <fullName evidence="5">BlaI/MecI/CopY family transcriptional regulator</fullName>
    </submittedName>
</protein>
<reference evidence="5" key="1">
    <citation type="submission" date="2022-01" db="EMBL/GenBank/DDBJ databases">
        <title>Nocardioidaceae gen. sp. A5X3R13.</title>
        <authorList>
            <person name="Lopez Marin M.A."/>
            <person name="Uhlik O."/>
        </authorList>
    </citation>
    <scope>NUCLEOTIDE SEQUENCE</scope>
    <source>
        <strain evidence="5">A5X3R13</strain>
    </source>
</reference>
<keyword evidence="3" id="KW-0238">DNA-binding</keyword>
<dbReference type="PIRSF" id="PIRSF019455">
    <property type="entry name" value="CopR_AtkY"/>
    <property type="match status" value="1"/>
</dbReference>
<keyword evidence="2" id="KW-0805">Transcription regulation</keyword>
<dbReference type="GO" id="GO:0045892">
    <property type="term" value="P:negative regulation of DNA-templated transcription"/>
    <property type="evidence" value="ECO:0007669"/>
    <property type="project" value="InterPro"/>
</dbReference>
<evidence type="ECO:0000313" key="5">
    <source>
        <dbReference type="EMBL" id="UYM05673.1"/>
    </source>
</evidence>
<name>A0AA46TIA9_9ACTN</name>
<dbReference type="InterPro" id="IPR036390">
    <property type="entry name" value="WH_DNA-bd_sf"/>
</dbReference>
<dbReference type="Gene3D" id="1.10.10.10">
    <property type="entry name" value="Winged helix-like DNA-binding domain superfamily/Winged helix DNA-binding domain"/>
    <property type="match status" value="1"/>
</dbReference>
<keyword evidence="4" id="KW-0804">Transcription</keyword>
<proteinExistence type="inferred from homology"/>
<dbReference type="GO" id="GO:0003677">
    <property type="term" value="F:DNA binding"/>
    <property type="evidence" value="ECO:0007669"/>
    <property type="project" value="UniProtKB-KW"/>
</dbReference>
<evidence type="ECO:0000256" key="4">
    <source>
        <dbReference type="ARBA" id="ARBA00023163"/>
    </source>
</evidence>
<evidence type="ECO:0000256" key="3">
    <source>
        <dbReference type="ARBA" id="ARBA00023125"/>
    </source>
</evidence>
<sequence>MRQFGELEAVVMDRLWSRAEPATVREIRTDVNEERPVAYTTVMTVMDNLHRKGFLDREKAGRAWRYRPVKTREEYTADLMREVLDSGADRDATLVHFLGSMSHTEVGDLKAMLERATRRQKP</sequence>
<comment type="similarity">
    <text evidence="1">Belongs to the BlaI transcriptional regulatory family.</text>
</comment>
<dbReference type="Proteomes" id="UP001164390">
    <property type="component" value="Chromosome"/>
</dbReference>
<evidence type="ECO:0000313" key="6">
    <source>
        <dbReference type="Proteomes" id="UP001164390"/>
    </source>
</evidence>
<dbReference type="InterPro" id="IPR036388">
    <property type="entry name" value="WH-like_DNA-bd_sf"/>
</dbReference>
<dbReference type="RefSeq" id="WP_271634495.1">
    <property type="nucleotide sequence ID" value="NZ_CP094970.1"/>
</dbReference>
<evidence type="ECO:0000256" key="1">
    <source>
        <dbReference type="ARBA" id="ARBA00011046"/>
    </source>
</evidence>
<dbReference type="Gene3D" id="6.10.140.850">
    <property type="match status" value="1"/>
</dbReference>
<keyword evidence="6" id="KW-1185">Reference proteome</keyword>
<dbReference type="SUPFAM" id="SSF46785">
    <property type="entry name" value="Winged helix' DNA-binding domain"/>
    <property type="match status" value="1"/>
</dbReference>
<gene>
    <name evidence="5" type="ORF">L0C25_00920</name>
</gene>
<dbReference type="Pfam" id="PF03965">
    <property type="entry name" value="Penicillinase_R"/>
    <property type="match status" value="1"/>
</dbReference>
<dbReference type="AlphaFoldDB" id="A0AA46TIA9"/>
<dbReference type="EMBL" id="CP094970">
    <property type="protein sequence ID" value="UYM05673.1"/>
    <property type="molecule type" value="Genomic_DNA"/>
</dbReference>
<accession>A0AA46TIA9</accession>